<keyword evidence="2" id="KW-1185">Reference proteome</keyword>
<dbReference type="OrthoDB" id="6771993at2759"/>
<dbReference type="AlphaFoldDB" id="A0A9N9XKJ1"/>
<evidence type="ECO:0000313" key="2">
    <source>
        <dbReference type="Proteomes" id="UP001153709"/>
    </source>
</evidence>
<organism evidence="1 2">
    <name type="scientific">Diabrotica balteata</name>
    <name type="common">Banded cucumber beetle</name>
    <dbReference type="NCBI Taxonomy" id="107213"/>
    <lineage>
        <taxon>Eukaryota</taxon>
        <taxon>Metazoa</taxon>
        <taxon>Ecdysozoa</taxon>
        <taxon>Arthropoda</taxon>
        <taxon>Hexapoda</taxon>
        <taxon>Insecta</taxon>
        <taxon>Pterygota</taxon>
        <taxon>Neoptera</taxon>
        <taxon>Endopterygota</taxon>
        <taxon>Coleoptera</taxon>
        <taxon>Polyphaga</taxon>
        <taxon>Cucujiformia</taxon>
        <taxon>Chrysomeloidea</taxon>
        <taxon>Chrysomelidae</taxon>
        <taxon>Galerucinae</taxon>
        <taxon>Diabroticina</taxon>
        <taxon>Diabroticites</taxon>
        <taxon>Diabrotica</taxon>
    </lineage>
</organism>
<reference evidence="1" key="1">
    <citation type="submission" date="2022-01" db="EMBL/GenBank/DDBJ databases">
        <authorList>
            <person name="King R."/>
        </authorList>
    </citation>
    <scope>NUCLEOTIDE SEQUENCE</scope>
</reference>
<accession>A0A9N9XKJ1</accession>
<evidence type="ECO:0008006" key="3">
    <source>
        <dbReference type="Google" id="ProtNLM"/>
    </source>
</evidence>
<dbReference type="EMBL" id="OU898284">
    <property type="protein sequence ID" value="CAG9840263.1"/>
    <property type="molecule type" value="Genomic_DNA"/>
</dbReference>
<protein>
    <recommendedName>
        <fullName evidence="3">Alkylated DNA repair protein AlkB homologue 8 N-terminal domain-containing protein</fullName>
    </recommendedName>
</protein>
<gene>
    <name evidence="1" type="ORF">DIABBA_LOCUS12920</name>
</gene>
<evidence type="ECO:0000313" key="1">
    <source>
        <dbReference type="EMBL" id="CAG9840263.1"/>
    </source>
</evidence>
<proteinExistence type="predicted"/>
<dbReference type="PANTHER" id="PTHR47027:SF20">
    <property type="entry name" value="REVERSE TRANSCRIPTASE-LIKE PROTEIN WITH RNA-DIRECTED DNA POLYMERASE DOMAIN"/>
    <property type="match status" value="1"/>
</dbReference>
<name>A0A9N9XKJ1_DIABA</name>
<sequence length="117" mass="13885">MKLNKKKTKTMVISKRQNRRVKVNVDGTDLERVARTTYLGSYLDETWDHSLEIRIHLEKARTMFYKMQKVLCNRQLGISLRTRILKCYVFSTLLYVVEAWTITEVTQKIIQAFQLVT</sequence>
<dbReference type="PANTHER" id="PTHR47027">
    <property type="entry name" value="REVERSE TRANSCRIPTASE DOMAIN-CONTAINING PROTEIN"/>
    <property type="match status" value="1"/>
</dbReference>
<dbReference type="Proteomes" id="UP001153709">
    <property type="component" value="Chromosome 9"/>
</dbReference>